<dbReference type="CDD" id="cd00431">
    <property type="entry name" value="cysteine_hydrolases"/>
    <property type="match status" value="1"/>
</dbReference>
<feature type="compositionally biased region" description="Basic and acidic residues" evidence="2">
    <location>
        <begin position="395"/>
        <end position="417"/>
    </location>
</feature>
<dbReference type="PANTHER" id="PTHR31212:SF5">
    <property type="entry name" value="ISOCHORISMATASE FAMILY PROTEIN FAMILY (AFU_ORTHOLOGUE AFUA_3G14500)"/>
    <property type="match status" value="1"/>
</dbReference>
<evidence type="ECO:0000256" key="1">
    <source>
        <dbReference type="ARBA" id="ARBA00006336"/>
    </source>
</evidence>
<dbReference type="PANTHER" id="PTHR31212">
    <property type="entry name" value="ALPHA-KETOGLUTARATE-DEPENDENT DIOXYGENASE ALKB HOMOLOG 3"/>
    <property type="match status" value="1"/>
</dbReference>
<evidence type="ECO:0000313" key="6">
    <source>
        <dbReference type="Proteomes" id="UP000250140"/>
    </source>
</evidence>
<feature type="compositionally biased region" description="Basic and acidic residues" evidence="2">
    <location>
        <begin position="454"/>
        <end position="469"/>
    </location>
</feature>
<feature type="compositionally biased region" description="Polar residues" evidence="2">
    <location>
        <begin position="701"/>
        <end position="716"/>
    </location>
</feature>
<dbReference type="GO" id="GO:0051213">
    <property type="term" value="F:dioxygenase activity"/>
    <property type="evidence" value="ECO:0007669"/>
    <property type="project" value="InterPro"/>
</dbReference>
<dbReference type="SUPFAM" id="SSF51197">
    <property type="entry name" value="Clavaminate synthase-like"/>
    <property type="match status" value="1"/>
</dbReference>
<dbReference type="SUPFAM" id="SSF52499">
    <property type="entry name" value="Isochorismatase-like hydrolases"/>
    <property type="match status" value="1"/>
</dbReference>
<feature type="region of interest" description="Disordered" evidence="2">
    <location>
        <begin position="695"/>
        <end position="716"/>
    </location>
</feature>
<dbReference type="InterPro" id="IPR036380">
    <property type="entry name" value="Isochorismatase-like_sf"/>
</dbReference>
<dbReference type="Pfam" id="PF13532">
    <property type="entry name" value="2OG-FeII_Oxy_2"/>
    <property type="match status" value="1"/>
</dbReference>
<dbReference type="InterPro" id="IPR000868">
    <property type="entry name" value="Isochorismatase-like_dom"/>
</dbReference>
<feature type="compositionally biased region" description="Basic and acidic residues" evidence="2">
    <location>
        <begin position="312"/>
        <end position="323"/>
    </location>
</feature>
<dbReference type="PROSITE" id="PS51471">
    <property type="entry name" value="FE2OG_OXY"/>
    <property type="match status" value="1"/>
</dbReference>
<dbReference type="Gene3D" id="1.20.1050.10">
    <property type="match status" value="1"/>
</dbReference>
<feature type="region of interest" description="Disordered" evidence="2">
    <location>
        <begin position="281"/>
        <end position="300"/>
    </location>
</feature>
<dbReference type="EMBL" id="KV749311">
    <property type="protein sequence ID" value="OCL10084.1"/>
    <property type="molecule type" value="Genomic_DNA"/>
</dbReference>
<sequence length="1031" mass="115439">MTSFLDLLKEKQPQFQTHQALLVLGLQNDFVRPDGKLPVDTPFGFIDRIKAFVPSFRDNAGDVIWIKTNFEEEWPVNHPSGDGDTVLLEHVDGLDSSTDDSGDELAAKDLMPRASSSRSNRHKQRALELLKRVSARKRTVARAASPSRAEEDELFLSKASKKGPCCLEDSVGAKFPEDILSCIKESGDAVVETTHYSAFNSTPLLAMLRSKLITELYICGCMTNISVFATAIDAVRHGLSINLIEDCLGYRKQVRHEEALKKMVELMGAQVFSSMDLASDLSKTPETTTNLSEGSKDTDDLNKLIDNLRLHDKLKTTEEEKPRPTVGETPSIALNGRIRTFSDASVAESSETKGSANTSLSDEQFAEKLSQGAPGSQDPEPQPQNLVKSKIRMRARGDKEKKADEKAKAESSRKAESSQKAPAETSEKSANHSEKPIKPYEPPARPTTITKAGSSDKLKETPSKREQRLKSSISQPSLSTSSSSSKDKDSKLRLSLGRSVKTESSAISKPQPEKISSESPSPSNPPQKMGKKTQSLATFPVMGPGDSIAEGDSRIVYDFLPQTLCYPKSSKKPLKDIVFHQLYNEVRWQKMYHAQGEVPRLVCVQGEFGPDGSMPVYRHPSDQSLPLLHFSPTVQLIREQVQKIVKHPVNHVLIQLYRSGQDYISEHSDKTLDIIRGSNIVNVSFGAERTMRLRTKKSAKSEQVSNEAGSSGRSTQRVAMPHNSMFVLGEDSNMRWLHGINADKRLAAERSEAEKAFSGMRISLTFRNIGTFLDNDSRLIWGQGATSKDRANANDVINDDEERTEEIIHAFGKENHSTEFDWKAVYGAGFDVLHFRKPPLDRPILFASNKAVENRQITICLTELGLAHDVINPPAFDEEYERNRKVCYRDADINHTEVVSTIPILLYLDRYHHLDRDDRGKQATAHAYELIQMASDLQKHWENRSASTSLEDFISILETLEERQGRQSQKFIAGPRFSIADCAIWPVLDVIVESWEGWTQRDFPTLTTYYQELWKKRKSVGSLRKRLPKLE</sequence>
<comment type="similarity">
    <text evidence="1">Belongs to the isochorismatase family.</text>
</comment>
<gene>
    <name evidence="5" type="ORF">AOQ84DRAFT_289986</name>
</gene>
<dbReference type="PROSITE" id="PS50405">
    <property type="entry name" value="GST_CTER"/>
    <property type="match status" value="1"/>
</dbReference>
<feature type="region of interest" description="Disordered" evidence="2">
    <location>
        <begin position="312"/>
        <end position="337"/>
    </location>
</feature>
<dbReference type="InterPro" id="IPR036282">
    <property type="entry name" value="Glutathione-S-Trfase_C_sf"/>
</dbReference>
<dbReference type="Gene3D" id="3.40.50.850">
    <property type="entry name" value="Isochorismatase-like"/>
    <property type="match status" value="1"/>
</dbReference>
<evidence type="ECO:0000259" key="4">
    <source>
        <dbReference type="PROSITE" id="PS51471"/>
    </source>
</evidence>
<dbReference type="GO" id="GO:0006307">
    <property type="term" value="P:DNA alkylation repair"/>
    <property type="evidence" value="ECO:0007669"/>
    <property type="project" value="InterPro"/>
</dbReference>
<dbReference type="InterPro" id="IPR032854">
    <property type="entry name" value="ALKBH3"/>
</dbReference>
<feature type="compositionally biased region" description="Basic and acidic residues" evidence="2">
    <location>
        <begin position="425"/>
        <end position="438"/>
    </location>
</feature>
<feature type="compositionally biased region" description="Low complexity" evidence="2">
    <location>
        <begin position="470"/>
        <end position="484"/>
    </location>
</feature>
<protein>
    <recommendedName>
        <fullName evidence="7">Fe2OG dioxygenase domain-containing protein</fullName>
    </recommendedName>
</protein>
<dbReference type="Gene3D" id="2.60.120.590">
    <property type="entry name" value="Alpha-ketoglutarate-dependent dioxygenase AlkB-like"/>
    <property type="match status" value="1"/>
</dbReference>
<organism evidence="5 6">
    <name type="scientific">Glonium stellatum</name>
    <dbReference type="NCBI Taxonomy" id="574774"/>
    <lineage>
        <taxon>Eukaryota</taxon>
        <taxon>Fungi</taxon>
        <taxon>Dikarya</taxon>
        <taxon>Ascomycota</taxon>
        <taxon>Pezizomycotina</taxon>
        <taxon>Dothideomycetes</taxon>
        <taxon>Pleosporomycetidae</taxon>
        <taxon>Gloniales</taxon>
        <taxon>Gloniaceae</taxon>
        <taxon>Glonium</taxon>
    </lineage>
</organism>
<accession>A0A8E2JUU8</accession>
<dbReference type="SUPFAM" id="SSF47616">
    <property type="entry name" value="GST C-terminal domain-like"/>
    <property type="match status" value="1"/>
</dbReference>
<evidence type="ECO:0000256" key="2">
    <source>
        <dbReference type="SAM" id="MobiDB-lite"/>
    </source>
</evidence>
<proteinExistence type="inferred from homology"/>
<keyword evidence="6" id="KW-1185">Reference proteome</keyword>
<feature type="compositionally biased region" description="Polar residues" evidence="2">
    <location>
        <begin position="281"/>
        <end position="293"/>
    </location>
</feature>
<name>A0A8E2JUU8_9PEZI</name>
<dbReference type="Pfam" id="PF00857">
    <property type="entry name" value="Isochorismatase"/>
    <property type="match status" value="1"/>
</dbReference>
<dbReference type="InterPro" id="IPR027450">
    <property type="entry name" value="AlkB-like"/>
</dbReference>
<dbReference type="Proteomes" id="UP000250140">
    <property type="component" value="Unassembled WGS sequence"/>
</dbReference>
<dbReference type="InterPro" id="IPR037151">
    <property type="entry name" value="AlkB-like_sf"/>
</dbReference>
<dbReference type="Pfam" id="PF13410">
    <property type="entry name" value="GST_C_2"/>
    <property type="match status" value="1"/>
</dbReference>
<feature type="region of interest" description="Disordered" evidence="2">
    <location>
        <begin position="367"/>
        <end position="533"/>
    </location>
</feature>
<evidence type="ECO:0008006" key="7">
    <source>
        <dbReference type="Google" id="ProtNLM"/>
    </source>
</evidence>
<dbReference type="OrthoDB" id="445341at2759"/>
<dbReference type="InterPro" id="IPR010987">
    <property type="entry name" value="Glutathione-S-Trfase_C-like"/>
</dbReference>
<evidence type="ECO:0000259" key="3">
    <source>
        <dbReference type="PROSITE" id="PS50405"/>
    </source>
</evidence>
<evidence type="ECO:0000313" key="5">
    <source>
        <dbReference type="EMBL" id="OCL10084.1"/>
    </source>
</evidence>
<dbReference type="AlphaFoldDB" id="A0A8E2JUU8"/>
<feature type="domain" description="Fe2OG dioxygenase" evidence="4">
    <location>
        <begin position="648"/>
        <end position="770"/>
    </location>
</feature>
<reference evidence="5 6" key="1">
    <citation type="journal article" date="2016" name="Nat. Commun.">
        <title>Ectomycorrhizal ecology is imprinted in the genome of the dominant symbiotic fungus Cenococcum geophilum.</title>
        <authorList>
            <consortium name="DOE Joint Genome Institute"/>
            <person name="Peter M."/>
            <person name="Kohler A."/>
            <person name="Ohm R.A."/>
            <person name="Kuo A."/>
            <person name="Krutzmann J."/>
            <person name="Morin E."/>
            <person name="Arend M."/>
            <person name="Barry K.W."/>
            <person name="Binder M."/>
            <person name="Choi C."/>
            <person name="Clum A."/>
            <person name="Copeland A."/>
            <person name="Grisel N."/>
            <person name="Haridas S."/>
            <person name="Kipfer T."/>
            <person name="LaButti K."/>
            <person name="Lindquist E."/>
            <person name="Lipzen A."/>
            <person name="Maire R."/>
            <person name="Meier B."/>
            <person name="Mihaltcheva S."/>
            <person name="Molinier V."/>
            <person name="Murat C."/>
            <person name="Poggeler S."/>
            <person name="Quandt C.A."/>
            <person name="Sperisen C."/>
            <person name="Tritt A."/>
            <person name="Tisserant E."/>
            <person name="Crous P.W."/>
            <person name="Henrissat B."/>
            <person name="Nehls U."/>
            <person name="Egli S."/>
            <person name="Spatafora J.W."/>
            <person name="Grigoriev I.V."/>
            <person name="Martin F.M."/>
        </authorList>
    </citation>
    <scope>NUCLEOTIDE SEQUENCE [LARGE SCALE GENOMIC DNA]</scope>
    <source>
        <strain evidence="5 6">CBS 207.34</strain>
    </source>
</reference>
<feature type="domain" description="GST C-terminal" evidence="3">
    <location>
        <begin position="901"/>
        <end position="1031"/>
    </location>
</feature>
<dbReference type="InterPro" id="IPR005123">
    <property type="entry name" value="Oxoglu/Fe-dep_dioxygenase_dom"/>
</dbReference>